<organism evidence="1 2">
    <name type="scientific">Luteolibacter yonseiensis</name>
    <dbReference type="NCBI Taxonomy" id="1144680"/>
    <lineage>
        <taxon>Bacteria</taxon>
        <taxon>Pseudomonadati</taxon>
        <taxon>Verrucomicrobiota</taxon>
        <taxon>Verrucomicrobiia</taxon>
        <taxon>Verrucomicrobiales</taxon>
        <taxon>Verrucomicrobiaceae</taxon>
        <taxon>Luteolibacter</taxon>
    </lineage>
</organism>
<dbReference type="AlphaFoldDB" id="A0A934VCT8"/>
<sequence length="281" mass="28979">MISPSIRASLTASTSGPSVSGASFDSDAAARIAQIEATKGSPVTSVQRTAINNFFRTEKAAGRWSIHKRIYLPIWANASANAIDLVTGTTGTWVNSPTQAAGYVQGNGTTQYFNVGSTPGALGVTTSSGSMWVLNPLADPRAQASLSGLVGASTARFSLGQAANLDLVAAIGDVASQLNAVDSRLGILFTATTSSTSRYLAVRTTAGWSVLQTSTALDSTALDNINVYFLARNNNNSAAITHSSARFGAFGLGAGFTQAQADSFTAAIKILWETCTGLTLP</sequence>
<evidence type="ECO:0000313" key="1">
    <source>
        <dbReference type="EMBL" id="MBK1817490.1"/>
    </source>
</evidence>
<proteinExistence type="predicted"/>
<evidence type="ECO:0000313" key="2">
    <source>
        <dbReference type="Proteomes" id="UP000600139"/>
    </source>
</evidence>
<keyword evidence="2" id="KW-1185">Reference proteome</keyword>
<reference evidence="1" key="1">
    <citation type="submission" date="2021-01" db="EMBL/GenBank/DDBJ databases">
        <title>Modified the classification status of verrucomicrobia.</title>
        <authorList>
            <person name="Feng X."/>
        </authorList>
    </citation>
    <scope>NUCLEOTIDE SEQUENCE</scope>
    <source>
        <strain evidence="1">JCM 18052</strain>
    </source>
</reference>
<dbReference type="EMBL" id="JAENIK010000012">
    <property type="protein sequence ID" value="MBK1817490.1"/>
    <property type="molecule type" value="Genomic_DNA"/>
</dbReference>
<gene>
    <name evidence="1" type="ORF">JIN84_17855</name>
</gene>
<protein>
    <submittedName>
        <fullName evidence="1">Uncharacterized protein</fullName>
    </submittedName>
</protein>
<dbReference type="RefSeq" id="WP_200352430.1">
    <property type="nucleotide sequence ID" value="NZ_BAABHZ010000001.1"/>
</dbReference>
<name>A0A934VCT8_9BACT</name>
<dbReference type="Proteomes" id="UP000600139">
    <property type="component" value="Unassembled WGS sequence"/>
</dbReference>
<accession>A0A934VCT8</accession>
<comment type="caution">
    <text evidence="1">The sequence shown here is derived from an EMBL/GenBank/DDBJ whole genome shotgun (WGS) entry which is preliminary data.</text>
</comment>